<keyword evidence="4" id="KW-1185">Reference proteome</keyword>
<feature type="region of interest" description="Disordered" evidence="1">
    <location>
        <begin position="1"/>
        <end position="64"/>
    </location>
</feature>
<feature type="region of interest" description="Disordered" evidence="1">
    <location>
        <begin position="128"/>
        <end position="149"/>
    </location>
</feature>
<evidence type="ECO:0000313" key="3">
    <source>
        <dbReference type="EMBL" id="KAG7293661.1"/>
    </source>
</evidence>
<comment type="caution">
    <text evidence="3">The sequence shown here is derived from an EMBL/GenBank/DDBJ whole genome shotgun (WGS) entry which is preliminary data.</text>
</comment>
<dbReference type="AlphaFoldDB" id="A0AAD4F626"/>
<dbReference type="EMBL" id="JAHCVI010000001">
    <property type="protein sequence ID" value="KAG7293661.1"/>
    <property type="molecule type" value="Genomic_DNA"/>
</dbReference>
<evidence type="ECO:0000313" key="4">
    <source>
        <dbReference type="Proteomes" id="UP001197093"/>
    </source>
</evidence>
<dbReference type="PANTHER" id="PTHR34365:SF7">
    <property type="entry name" value="GLYCINE-RICH DOMAIN-CONTAINING PROTEIN 1"/>
    <property type="match status" value="1"/>
</dbReference>
<accession>A0AAD4F626</accession>
<protein>
    <recommendedName>
        <fullName evidence="2">Post-SET domain-containing protein</fullName>
    </recommendedName>
</protein>
<feature type="compositionally biased region" description="Basic and acidic residues" evidence="1">
    <location>
        <begin position="129"/>
        <end position="149"/>
    </location>
</feature>
<gene>
    <name evidence="3" type="ORF">NEMBOFW57_003716</name>
</gene>
<evidence type="ECO:0000256" key="1">
    <source>
        <dbReference type="SAM" id="MobiDB-lite"/>
    </source>
</evidence>
<dbReference type="Pfam" id="PF07173">
    <property type="entry name" value="GRDP-like"/>
    <property type="match status" value="1"/>
</dbReference>
<feature type="domain" description="Post-SET" evidence="2">
    <location>
        <begin position="348"/>
        <end position="364"/>
    </location>
</feature>
<dbReference type="Proteomes" id="UP001197093">
    <property type="component" value="Unassembled WGS sequence"/>
</dbReference>
<dbReference type="PROSITE" id="PS50868">
    <property type="entry name" value="POST_SET"/>
    <property type="match status" value="1"/>
</dbReference>
<dbReference type="PANTHER" id="PTHR34365">
    <property type="entry name" value="ENOLASE (DUF1399)"/>
    <property type="match status" value="1"/>
</dbReference>
<dbReference type="InterPro" id="IPR003616">
    <property type="entry name" value="Post-SET_dom"/>
</dbReference>
<organism evidence="3 4">
    <name type="scientific">Staphylotrichum longicolle</name>
    <dbReference type="NCBI Taxonomy" id="669026"/>
    <lineage>
        <taxon>Eukaryota</taxon>
        <taxon>Fungi</taxon>
        <taxon>Dikarya</taxon>
        <taxon>Ascomycota</taxon>
        <taxon>Pezizomycotina</taxon>
        <taxon>Sordariomycetes</taxon>
        <taxon>Sordariomycetidae</taxon>
        <taxon>Sordariales</taxon>
        <taxon>Chaetomiaceae</taxon>
        <taxon>Staphylotrichum</taxon>
    </lineage>
</organism>
<dbReference type="InterPro" id="IPR009836">
    <property type="entry name" value="GRDP-like"/>
</dbReference>
<evidence type="ECO:0000259" key="2">
    <source>
        <dbReference type="PROSITE" id="PS50868"/>
    </source>
</evidence>
<proteinExistence type="predicted"/>
<feature type="compositionally biased region" description="Low complexity" evidence="1">
    <location>
        <begin position="1"/>
        <end position="16"/>
    </location>
</feature>
<name>A0AAD4F626_9PEZI</name>
<reference evidence="3" key="1">
    <citation type="submission" date="2023-02" db="EMBL/GenBank/DDBJ databases">
        <authorList>
            <person name="Palmer J.M."/>
        </authorList>
    </citation>
    <scope>NUCLEOTIDE SEQUENCE</scope>
    <source>
        <strain evidence="3">FW57</strain>
    </source>
</reference>
<sequence>MSSKQSRRSSAQLLRRFGSRNTDSADTAETAPPPAYDASAQDFRVQDPPPAIGQAQGPTGDATDADTVNLTAAFESLNLTNLAADPTVETCLAHLKLLFAIQWMKEDVGFTDGLWGLWDARAGPVDPILKGRPEKEKMTEKEKVAPEPSAAEKLRSKNLLTLSKIREKRWALFVARAVDRYETWWKSLMRVLPTRPLTEADMAIAGFELYTEFPVRVESIPSVTEDMLPPLDVLMVWHTHMLNPRAYLEDAMLAGLRQFWATGMPWDLVAKAIDTDFNYNVSPQCKDRWTHQTGLAWDNTDDHLVKRLKCPRCSALIEIPWTTCGLPEDYMEDSLTNLTGNGYGDSNLRYSCRCGAEICKEYLSVAKFVEDTKALIGPAHRPMPGTLLLPKTGTPAQPVTAYGRLEHITFPNRLLQSGCNSIRSTITGLTTHYARLYPTMSDVRREIEEVLKDKANVRQIDCVPSYRSRYLLPADSRIAVRKMMSRYWENFSLFALDLGGAVMRQGTFVEKMCKLDWLHSPSARDTMARLLTKYGRFMDIMKANPSQVAVPTLDVDLAWHTHQLSPSAYYRYTVNKMQRFVDHDDKIDDNTLSRQFEWTSKVYQDWYGEVYSECTCWYCEVLGISRQEKVAESFHTSGAASLHPPSNSAHISSHNAVLSHRDPLLPASHPLSTREAVTARLAAMHKRRLEAAHAKARARAEKKGRAPPRKDDVYYDHWGYPYLYAAPYMYALWWTPGLYYGWYPGDAVVMAWEGRELDAVVVMAEVVAAVEEEEDVVAAVDVVVAVAAEDKLGNGLIGDILMQ</sequence>